<evidence type="ECO:0000256" key="1">
    <source>
        <dbReference type="SAM" id="MobiDB-lite"/>
    </source>
</evidence>
<name>A0A8X6N7D9_NEPPI</name>
<sequence length="88" mass="9955">MNAESETVALRKFRIQKNVQTGKRPFTVVYLMKLVQRFEETGLFEDRASSGRPSLRQTLSVSKTLASESSVKSNSTREAGRLLAYHHP</sequence>
<feature type="region of interest" description="Disordered" evidence="1">
    <location>
        <begin position="46"/>
        <end position="88"/>
    </location>
</feature>
<dbReference type="OrthoDB" id="6430321at2759"/>
<dbReference type="Proteomes" id="UP000887013">
    <property type="component" value="Unassembled WGS sequence"/>
</dbReference>
<reference evidence="2" key="1">
    <citation type="submission" date="2020-08" db="EMBL/GenBank/DDBJ databases">
        <title>Multicomponent nature underlies the extraordinary mechanical properties of spider dragline silk.</title>
        <authorList>
            <person name="Kono N."/>
            <person name="Nakamura H."/>
            <person name="Mori M."/>
            <person name="Yoshida Y."/>
            <person name="Ohtoshi R."/>
            <person name="Malay A.D."/>
            <person name="Moran D.A.P."/>
            <person name="Tomita M."/>
            <person name="Numata K."/>
            <person name="Arakawa K."/>
        </authorList>
    </citation>
    <scope>NUCLEOTIDE SEQUENCE</scope>
</reference>
<gene>
    <name evidence="2" type="ORF">NPIL_65871</name>
</gene>
<evidence type="ECO:0000313" key="3">
    <source>
        <dbReference type="Proteomes" id="UP000887013"/>
    </source>
</evidence>
<proteinExistence type="predicted"/>
<comment type="caution">
    <text evidence="2">The sequence shown here is derived from an EMBL/GenBank/DDBJ whole genome shotgun (WGS) entry which is preliminary data.</text>
</comment>
<dbReference type="EMBL" id="BMAW01100984">
    <property type="protein sequence ID" value="GFS97557.1"/>
    <property type="molecule type" value="Genomic_DNA"/>
</dbReference>
<feature type="compositionally biased region" description="Polar residues" evidence="1">
    <location>
        <begin position="51"/>
        <end position="77"/>
    </location>
</feature>
<evidence type="ECO:0008006" key="4">
    <source>
        <dbReference type="Google" id="ProtNLM"/>
    </source>
</evidence>
<dbReference type="AlphaFoldDB" id="A0A8X6N7D9"/>
<keyword evidence="3" id="KW-1185">Reference proteome</keyword>
<organism evidence="2 3">
    <name type="scientific">Nephila pilipes</name>
    <name type="common">Giant wood spider</name>
    <name type="synonym">Nephila maculata</name>
    <dbReference type="NCBI Taxonomy" id="299642"/>
    <lineage>
        <taxon>Eukaryota</taxon>
        <taxon>Metazoa</taxon>
        <taxon>Ecdysozoa</taxon>
        <taxon>Arthropoda</taxon>
        <taxon>Chelicerata</taxon>
        <taxon>Arachnida</taxon>
        <taxon>Araneae</taxon>
        <taxon>Araneomorphae</taxon>
        <taxon>Entelegynae</taxon>
        <taxon>Araneoidea</taxon>
        <taxon>Nephilidae</taxon>
        <taxon>Nephila</taxon>
    </lineage>
</organism>
<accession>A0A8X6N7D9</accession>
<protein>
    <recommendedName>
        <fullName evidence="4">DUF4817 domain-containing protein</fullName>
    </recommendedName>
</protein>
<evidence type="ECO:0000313" key="2">
    <source>
        <dbReference type="EMBL" id="GFS97557.1"/>
    </source>
</evidence>